<dbReference type="RefSeq" id="WP_009161678.1">
    <property type="nucleotide sequence ID" value="NZ_KB290974.1"/>
</dbReference>
<accession>L1NIJ5</accession>
<gene>
    <name evidence="4" type="ORF">HMPREF9151_00509</name>
</gene>
<dbReference type="PATRIC" id="fig|1127699.3.peg.465"/>
<dbReference type="Pfam" id="PF09976">
    <property type="entry name" value="TPR_21"/>
    <property type="match status" value="1"/>
</dbReference>
<dbReference type="HOGENOM" id="CLU_096069_0_1_10"/>
<dbReference type="Gene3D" id="1.25.40.10">
    <property type="entry name" value="Tetratricopeptide repeat domain"/>
    <property type="match status" value="1"/>
</dbReference>
<dbReference type="InterPro" id="IPR018704">
    <property type="entry name" value="SecYEG/CpoB_TPR"/>
</dbReference>
<keyword evidence="2" id="KW-1133">Transmembrane helix</keyword>
<dbReference type="InterPro" id="IPR011990">
    <property type="entry name" value="TPR-like_helical_dom_sf"/>
</dbReference>
<feature type="repeat" description="TPR" evidence="1">
    <location>
        <begin position="139"/>
        <end position="172"/>
    </location>
</feature>
<keyword evidence="1" id="KW-0802">TPR repeat</keyword>
<evidence type="ECO:0000256" key="1">
    <source>
        <dbReference type="PROSITE-ProRule" id="PRU00339"/>
    </source>
</evidence>
<keyword evidence="5" id="KW-1185">Reference proteome</keyword>
<organism evidence="4 5">
    <name type="scientific">Hoylesella saccharolytica F0055</name>
    <dbReference type="NCBI Taxonomy" id="1127699"/>
    <lineage>
        <taxon>Bacteria</taxon>
        <taxon>Pseudomonadati</taxon>
        <taxon>Bacteroidota</taxon>
        <taxon>Bacteroidia</taxon>
        <taxon>Bacteroidales</taxon>
        <taxon>Prevotellaceae</taxon>
        <taxon>Hoylesella</taxon>
    </lineage>
</organism>
<dbReference type="InterPro" id="IPR019734">
    <property type="entry name" value="TPR_rpt"/>
</dbReference>
<dbReference type="Proteomes" id="UP000010433">
    <property type="component" value="Unassembled WGS sequence"/>
</dbReference>
<dbReference type="STRING" id="1127699.HMPREF9151_00509"/>
<protein>
    <submittedName>
        <fullName evidence="4">Tetratricopeptide repeat protein</fullName>
    </submittedName>
</protein>
<dbReference type="AlphaFoldDB" id="L1NIJ5"/>
<evidence type="ECO:0000313" key="5">
    <source>
        <dbReference type="Proteomes" id="UP000010433"/>
    </source>
</evidence>
<keyword evidence="2" id="KW-0812">Transmembrane</keyword>
<evidence type="ECO:0000313" key="4">
    <source>
        <dbReference type="EMBL" id="EKY03090.1"/>
    </source>
</evidence>
<dbReference type="EMBL" id="AMEP01000042">
    <property type="protein sequence ID" value="EKY03090.1"/>
    <property type="molecule type" value="Genomic_DNA"/>
</dbReference>
<proteinExistence type="predicted"/>
<keyword evidence="2" id="KW-0472">Membrane</keyword>
<evidence type="ECO:0000259" key="3">
    <source>
        <dbReference type="Pfam" id="PF09976"/>
    </source>
</evidence>
<reference evidence="4 5" key="1">
    <citation type="submission" date="2012-05" db="EMBL/GenBank/DDBJ databases">
        <authorList>
            <person name="Weinstock G."/>
            <person name="Sodergren E."/>
            <person name="Lobos E.A."/>
            <person name="Fulton L."/>
            <person name="Fulton R."/>
            <person name="Courtney L."/>
            <person name="Fronick C."/>
            <person name="O'Laughlin M."/>
            <person name="Godfrey J."/>
            <person name="Wilson R.M."/>
            <person name="Miner T."/>
            <person name="Farmer C."/>
            <person name="Delehaunty K."/>
            <person name="Cordes M."/>
            <person name="Minx P."/>
            <person name="Tomlinson C."/>
            <person name="Chen J."/>
            <person name="Wollam A."/>
            <person name="Pepin K.H."/>
            <person name="Bhonagiri V."/>
            <person name="Zhang X."/>
            <person name="Suruliraj S."/>
            <person name="Warren W."/>
            <person name="Mitreva M."/>
            <person name="Mardis E.R."/>
            <person name="Wilson R.K."/>
        </authorList>
    </citation>
    <scope>NUCLEOTIDE SEQUENCE [LARGE SCALE GENOMIC DNA]</scope>
    <source>
        <strain evidence="4 5">F0055</strain>
    </source>
</reference>
<feature type="domain" description="Ancillary SecYEG translocon subunit/Cell division coordinator CpoB TPR" evidence="3">
    <location>
        <begin position="21"/>
        <end position="213"/>
    </location>
</feature>
<sequence length="234" mass="25191">MANKNNQGTPDANEVLQNSEAFFFKNKKVIIAAVAVVVLILVGIFSYKSLISGPREEKASTALSKGQDYFNQEMFDKALNGDGAGYAGFAKIASDYSGTDAGNLANLYAGLCNAYLNKWDAAQKFLNSYSTAGDAMVSPAAVAALGNAYAHLNQLDKAVDCFKKAAKLADERADDGVNNSLSPQFLVQAGEILESQNKKDEALAIYQDIKKKYVNSAQVQSSEIDKYIERASIN</sequence>
<name>L1NIJ5_9BACT</name>
<comment type="caution">
    <text evidence="4">The sequence shown here is derived from an EMBL/GenBank/DDBJ whole genome shotgun (WGS) entry which is preliminary data.</text>
</comment>
<dbReference type="OrthoDB" id="9808622at2"/>
<dbReference type="PROSITE" id="PS50005">
    <property type="entry name" value="TPR"/>
    <property type="match status" value="1"/>
</dbReference>
<evidence type="ECO:0000256" key="2">
    <source>
        <dbReference type="SAM" id="Phobius"/>
    </source>
</evidence>
<dbReference type="SMART" id="SM00028">
    <property type="entry name" value="TPR"/>
    <property type="match status" value="2"/>
</dbReference>
<dbReference type="SUPFAM" id="SSF48452">
    <property type="entry name" value="TPR-like"/>
    <property type="match status" value="1"/>
</dbReference>
<feature type="transmembrane region" description="Helical" evidence="2">
    <location>
        <begin position="29"/>
        <end position="47"/>
    </location>
</feature>